<organism evidence="2">
    <name type="scientific">Anguilla anguilla</name>
    <name type="common">European freshwater eel</name>
    <name type="synonym">Muraena anguilla</name>
    <dbReference type="NCBI Taxonomy" id="7936"/>
    <lineage>
        <taxon>Eukaryota</taxon>
        <taxon>Metazoa</taxon>
        <taxon>Chordata</taxon>
        <taxon>Craniata</taxon>
        <taxon>Vertebrata</taxon>
        <taxon>Euteleostomi</taxon>
        <taxon>Actinopterygii</taxon>
        <taxon>Neopterygii</taxon>
        <taxon>Teleostei</taxon>
        <taxon>Anguilliformes</taxon>
        <taxon>Anguillidae</taxon>
        <taxon>Anguilla</taxon>
    </lineage>
</organism>
<reference evidence="2" key="1">
    <citation type="submission" date="2014-11" db="EMBL/GenBank/DDBJ databases">
        <authorList>
            <person name="Amaro Gonzalez C."/>
        </authorList>
    </citation>
    <scope>NUCLEOTIDE SEQUENCE</scope>
</reference>
<keyword evidence="1" id="KW-1133">Transmembrane helix</keyword>
<name>A0A0E9XTS5_ANGAN</name>
<keyword evidence="1" id="KW-0812">Transmembrane</keyword>
<dbReference type="AlphaFoldDB" id="A0A0E9XTS5"/>
<proteinExistence type="predicted"/>
<feature type="transmembrane region" description="Helical" evidence="1">
    <location>
        <begin position="50"/>
        <end position="76"/>
    </location>
</feature>
<accession>A0A0E9XTS5</accession>
<evidence type="ECO:0000313" key="2">
    <source>
        <dbReference type="EMBL" id="JAI05797.1"/>
    </source>
</evidence>
<evidence type="ECO:0000256" key="1">
    <source>
        <dbReference type="SAM" id="Phobius"/>
    </source>
</evidence>
<sequence length="127" mass="13874">MVGDLKERSRLSGIVGQNTDGVLSFPTKQTQHGVLLIVIHHREGVLMSCYGMIAIFAHMVVSDYLFSILIFCGFVADQHKVPLMALGTAHVVNKVGAILQTGVPPIWILFLDAAGTHNPLAFLKYFV</sequence>
<protein>
    <submittedName>
        <fullName evidence="2">Uncharacterized protein</fullName>
    </submittedName>
</protein>
<dbReference type="EMBL" id="GBXM01002781">
    <property type="protein sequence ID" value="JAI05797.1"/>
    <property type="molecule type" value="Transcribed_RNA"/>
</dbReference>
<reference evidence="2" key="2">
    <citation type="journal article" date="2015" name="Fish Shellfish Immunol.">
        <title>Early steps in the European eel (Anguilla anguilla)-Vibrio vulnificus interaction in the gills: Role of the RtxA13 toxin.</title>
        <authorList>
            <person name="Callol A."/>
            <person name="Pajuelo D."/>
            <person name="Ebbesson L."/>
            <person name="Teles M."/>
            <person name="MacKenzie S."/>
            <person name="Amaro C."/>
        </authorList>
    </citation>
    <scope>NUCLEOTIDE SEQUENCE</scope>
</reference>
<keyword evidence="1" id="KW-0472">Membrane</keyword>